<organism evidence="1 2">
    <name type="scientific">Pontiella sulfatireligans</name>
    <dbReference type="NCBI Taxonomy" id="2750658"/>
    <lineage>
        <taxon>Bacteria</taxon>
        <taxon>Pseudomonadati</taxon>
        <taxon>Kiritimatiellota</taxon>
        <taxon>Kiritimatiellia</taxon>
        <taxon>Kiritimatiellales</taxon>
        <taxon>Pontiellaceae</taxon>
        <taxon>Pontiella</taxon>
    </lineage>
</organism>
<evidence type="ECO:0000313" key="1">
    <source>
        <dbReference type="EMBL" id="VGO21865.1"/>
    </source>
</evidence>
<reference evidence="1 2" key="1">
    <citation type="submission" date="2019-04" db="EMBL/GenBank/DDBJ databases">
        <authorList>
            <person name="Van Vliet M D."/>
        </authorList>
    </citation>
    <scope>NUCLEOTIDE SEQUENCE [LARGE SCALE GENOMIC DNA]</scope>
    <source>
        <strain evidence="1 2">F21</strain>
    </source>
</reference>
<dbReference type="Proteomes" id="UP000346198">
    <property type="component" value="Unassembled WGS sequence"/>
</dbReference>
<dbReference type="AlphaFoldDB" id="A0A6C2UNM8"/>
<name>A0A6C2UNM8_9BACT</name>
<protein>
    <submittedName>
        <fullName evidence="1">Uncharacterized protein</fullName>
    </submittedName>
</protein>
<dbReference type="EMBL" id="CAAHFH010000002">
    <property type="protein sequence ID" value="VGO21865.1"/>
    <property type="molecule type" value="Genomic_DNA"/>
</dbReference>
<keyword evidence="2" id="KW-1185">Reference proteome</keyword>
<sequence>MAAQLRINCALNEHKDLTQQSWNQVVMDRKMEGRNISSTACSIHFSATNFSAHTIC</sequence>
<proteinExistence type="predicted"/>
<evidence type="ECO:0000313" key="2">
    <source>
        <dbReference type="Proteomes" id="UP000346198"/>
    </source>
</evidence>
<gene>
    <name evidence="1" type="ORF">SCARR_03945</name>
</gene>
<accession>A0A6C2UNM8</accession>